<accession>A0A1G7B6T5</accession>
<dbReference type="NCBIfam" id="TIGR00996">
    <property type="entry name" value="Mtu_fam_mce"/>
    <property type="match status" value="1"/>
</dbReference>
<dbReference type="AlphaFoldDB" id="A0A1G7B6T5"/>
<dbReference type="InterPro" id="IPR052336">
    <property type="entry name" value="MlaD_Phospholipid_Transporter"/>
</dbReference>
<evidence type="ECO:0000313" key="5">
    <source>
        <dbReference type="Proteomes" id="UP000199034"/>
    </source>
</evidence>
<dbReference type="Proteomes" id="UP000199034">
    <property type="component" value="Unassembled WGS sequence"/>
</dbReference>
<evidence type="ECO:0000313" key="4">
    <source>
        <dbReference type="EMBL" id="SDE22577.1"/>
    </source>
</evidence>
<protein>
    <submittedName>
        <fullName evidence="4">Virulence factor Mce family protein</fullName>
    </submittedName>
</protein>
<dbReference type="PANTHER" id="PTHR33371">
    <property type="entry name" value="INTERMEMBRANE PHOSPHOLIPID TRANSPORT SYSTEM BINDING PROTEIN MLAD-RELATED"/>
    <property type="match status" value="1"/>
</dbReference>
<sequence length="352" mass="37674">MISKRMRTILVAALVAGLVVVGALGARSLLGTEPVRVTALFDSSVGLYPGSDVQVLGVPVGRVTTVSAEGDHVRVGMELDPDQAVAADTRAVIIAPTMVSDRFVQLTEPWVEDSGEKRLGSGTVIDQDRTAVPVEIDELYGGLKEMSEALGPRGANKNGALNRLLKVGADNLEGQGKDLNTMIREFGAASATLAGLDEDFFGTVANLDDLNEMLVENDATVAKVNEQFADVAGFLAEDREHMGEAAQNLADAMTVLDDFIRDNRAHLQTSVRNLVPTTKALERQRRSLEETVRLAPLLLHNLLDAYDEKYNAIVGRGNVNEVSIWSDDGLTARTSENAPPTLVDGARDGSGR</sequence>
<dbReference type="InterPro" id="IPR005693">
    <property type="entry name" value="Mce"/>
</dbReference>
<keyword evidence="5" id="KW-1185">Reference proteome</keyword>
<proteinExistence type="predicted"/>
<evidence type="ECO:0000259" key="3">
    <source>
        <dbReference type="Pfam" id="PF11887"/>
    </source>
</evidence>
<dbReference type="InterPro" id="IPR024516">
    <property type="entry name" value="Mce_C"/>
</dbReference>
<dbReference type="PANTHER" id="PTHR33371:SF4">
    <property type="entry name" value="INTERMEMBRANE PHOSPHOLIPID TRANSPORT SYSTEM BINDING PROTEIN MLAD"/>
    <property type="match status" value="1"/>
</dbReference>
<dbReference type="InterPro" id="IPR003399">
    <property type="entry name" value="Mce/MlaD"/>
</dbReference>
<evidence type="ECO:0000259" key="2">
    <source>
        <dbReference type="Pfam" id="PF02470"/>
    </source>
</evidence>
<dbReference type="Pfam" id="PF11887">
    <property type="entry name" value="Mce4_CUP1"/>
    <property type="match status" value="1"/>
</dbReference>
<evidence type="ECO:0000256" key="1">
    <source>
        <dbReference type="SAM" id="MobiDB-lite"/>
    </source>
</evidence>
<dbReference type="GO" id="GO:0005576">
    <property type="term" value="C:extracellular region"/>
    <property type="evidence" value="ECO:0007669"/>
    <property type="project" value="TreeGrafter"/>
</dbReference>
<organism evidence="4 5">
    <name type="scientific">Nocardioides lianchengensis</name>
    <dbReference type="NCBI Taxonomy" id="1045774"/>
    <lineage>
        <taxon>Bacteria</taxon>
        <taxon>Bacillati</taxon>
        <taxon>Actinomycetota</taxon>
        <taxon>Actinomycetes</taxon>
        <taxon>Propionibacteriales</taxon>
        <taxon>Nocardioidaceae</taxon>
        <taxon>Nocardioides</taxon>
    </lineage>
</organism>
<name>A0A1G7B6T5_9ACTN</name>
<feature type="domain" description="Mce/MlaD" evidence="2">
    <location>
        <begin position="34"/>
        <end position="108"/>
    </location>
</feature>
<dbReference type="EMBL" id="FMZM01000017">
    <property type="protein sequence ID" value="SDE22577.1"/>
    <property type="molecule type" value="Genomic_DNA"/>
</dbReference>
<dbReference type="STRING" id="1045774.SAMN05421872_11747"/>
<feature type="domain" description="Mammalian cell entry C-terminal" evidence="3">
    <location>
        <begin position="117"/>
        <end position="302"/>
    </location>
</feature>
<reference evidence="4 5" key="1">
    <citation type="submission" date="2016-10" db="EMBL/GenBank/DDBJ databases">
        <authorList>
            <person name="de Groot N.N."/>
        </authorList>
    </citation>
    <scope>NUCLEOTIDE SEQUENCE [LARGE SCALE GENOMIC DNA]</scope>
    <source>
        <strain evidence="4 5">CGMCC 4.6858</strain>
    </source>
</reference>
<feature type="region of interest" description="Disordered" evidence="1">
    <location>
        <begin position="331"/>
        <end position="352"/>
    </location>
</feature>
<dbReference type="Pfam" id="PF02470">
    <property type="entry name" value="MlaD"/>
    <property type="match status" value="1"/>
</dbReference>
<gene>
    <name evidence="4" type="ORF">SAMN05421872_11747</name>
</gene>